<comment type="caution">
    <text evidence="1">The sequence shown here is derived from an EMBL/GenBank/DDBJ whole genome shotgun (WGS) entry which is preliminary data.</text>
</comment>
<dbReference type="PROSITE" id="PS51318">
    <property type="entry name" value="TAT"/>
    <property type="match status" value="1"/>
</dbReference>
<organism evidence="1 2">
    <name type="scientific">Piscinibacter aquaticus</name>
    <dbReference type="NCBI Taxonomy" id="392597"/>
    <lineage>
        <taxon>Bacteria</taxon>
        <taxon>Pseudomonadati</taxon>
        <taxon>Pseudomonadota</taxon>
        <taxon>Betaproteobacteria</taxon>
        <taxon>Burkholderiales</taxon>
        <taxon>Sphaerotilaceae</taxon>
        <taxon>Piscinibacter</taxon>
    </lineage>
</organism>
<evidence type="ECO:0000313" key="2">
    <source>
        <dbReference type="Proteomes" id="UP000321832"/>
    </source>
</evidence>
<sequence length="91" mass="9741">MSRPVSRREALRLAAVMAGSAAVGWGLRPSAPKAGEQPRVDLDALLPSQFGEWILDREAAAFVRAADARGRQVGFYDQCSSARSCTRAAHA</sequence>
<proteinExistence type="predicted"/>
<protein>
    <submittedName>
        <fullName evidence="1">Uncharacterized protein</fullName>
    </submittedName>
</protein>
<reference evidence="1 2" key="1">
    <citation type="submission" date="2019-08" db="EMBL/GenBank/DDBJ databases">
        <authorList>
            <person name="Khan S.A."/>
            <person name="Jeon C.O."/>
            <person name="Jeong S.E."/>
        </authorList>
    </citation>
    <scope>NUCLEOTIDE SEQUENCE [LARGE SCALE GENOMIC DNA]</scope>
    <source>
        <strain evidence="2">IMCC1728</strain>
    </source>
</reference>
<name>A0A5C6U4P6_9BURK</name>
<dbReference type="AlphaFoldDB" id="A0A5C6U4P6"/>
<gene>
    <name evidence="1" type="ORF">FSC37_18555</name>
</gene>
<keyword evidence="2" id="KW-1185">Reference proteome</keyword>
<dbReference type="EMBL" id="VOPW01000001">
    <property type="protein sequence ID" value="TXC67031.1"/>
    <property type="molecule type" value="Genomic_DNA"/>
</dbReference>
<dbReference type="InterPro" id="IPR006311">
    <property type="entry name" value="TAT_signal"/>
</dbReference>
<evidence type="ECO:0000313" key="1">
    <source>
        <dbReference type="EMBL" id="TXC67031.1"/>
    </source>
</evidence>
<dbReference type="Proteomes" id="UP000321832">
    <property type="component" value="Unassembled WGS sequence"/>
</dbReference>
<accession>A0A5C6U4P6</accession>